<organism evidence="1 2">
    <name type="scientific">Priestia megaterium (strain ATCC 14581 / DSM 32 / CCUG 1817 / JCM 2506 / NBRC 15308 / NCIMB 9376 / NCTC 10342 / NRRL B-14308 / VKM B-512 / Ford 19)</name>
    <name type="common">Bacillus megaterium</name>
    <dbReference type="NCBI Taxonomy" id="1348623"/>
    <lineage>
        <taxon>Bacteria</taxon>
        <taxon>Bacillati</taxon>
        <taxon>Bacillota</taxon>
        <taxon>Bacilli</taxon>
        <taxon>Bacillales</taxon>
        <taxon>Bacillaceae</taxon>
        <taxon>Priestia</taxon>
    </lineage>
</organism>
<dbReference type="EMBL" id="CP009920">
    <property type="protein sequence ID" value="AJI20387.1"/>
    <property type="molecule type" value="Genomic_DNA"/>
</dbReference>
<dbReference type="KEGG" id="bmeg:BG04_5348"/>
<sequence>MTAYKEVLYKGKRFVLIHVYDSGYCEIRPIDHAFKVELVRVDEIEQCG</sequence>
<name>A0A0B6AH80_PRIM2</name>
<dbReference type="GeneID" id="93646188"/>
<evidence type="ECO:0000313" key="2">
    <source>
        <dbReference type="Proteomes" id="UP000031829"/>
    </source>
</evidence>
<evidence type="ECO:0000313" key="1">
    <source>
        <dbReference type="EMBL" id="AJI20387.1"/>
    </source>
</evidence>
<dbReference type="AlphaFoldDB" id="A0A0B6AH80"/>
<gene>
    <name evidence="1" type="ORF">BG04_5348</name>
</gene>
<dbReference type="HOGENOM" id="CLU_3149535_0_0_9"/>
<reference evidence="1 2" key="1">
    <citation type="journal article" date="2015" name="Genome Announc.">
        <title>Complete genome sequences for 35 biothreat assay-relevant bacillus species.</title>
        <authorList>
            <person name="Johnson S.L."/>
            <person name="Daligault H.E."/>
            <person name="Davenport K.W."/>
            <person name="Jaissle J."/>
            <person name="Frey K.G."/>
            <person name="Ladner J.T."/>
            <person name="Broomall S.M."/>
            <person name="Bishop-Lilly K.A."/>
            <person name="Bruce D.C."/>
            <person name="Gibbons H.S."/>
            <person name="Coyne S.R."/>
            <person name="Lo C.C."/>
            <person name="Meincke L."/>
            <person name="Munk A.C."/>
            <person name="Koroleva G.I."/>
            <person name="Rosenzweig C.N."/>
            <person name="Palacios G.F."/>
            <person name="Redden C.L."/>
            <person name="Minogue T.D."/>
            <person name="Chain P.S."/>
        </authorList>
    </citation>
    <scope>NUCLEOTIDE SEQUENCE [LARGE SCALE GENOMIC DNA]</scope>
    <source>
        <strain evidence="2">ATCC 14581 / DSM 32 / JCM 2506 / NBRC 15308 / NCIMB 9376 / NCTC 10342 / NRRL B-14308 / VKM B-512</strain>
    </source>
</reference>
<dbReference type="RefSeq" id="WP_168797085.1">
    <property type="nucleotide sequence ID" value="NZ_BCVB01000011.1"/>
</dbReference>
<protein>
    <submittedName>
        <fullName evidence="1">Uncharacterized protein</fullName>
    </submittedName>
</protein>
<accession>A0A0B6AH80</accession>
<proteinExistence type="predicted"/>
<dbReference type="Proteomes" id="UP000031829">
    <property type="component" value="Chromosome"/>
</dbReference>